<dbReference type="GO" id="GO:0006886">
    <property type="term" value="P:intracellular protein transport"/>
    <property type="evidence" value="ECO:0007669"/>
    <property type="project" value="InterPro"/>
</dbReference>
<evidence type="ECO:0000256" key="2">
    <source>
        <dbReference type="ARBA" id="ARBA00007087"/>
    </source>
</evidence>
<dbReference type="OrthoDB" id="9940331at2759"/>
<dbReference type="Proteomes" id="UP000186698">
    <property type="component" value="Chromosome 6L"/>
</dbReference>
<evidence type="ECO:0000256" key="8">
    <source>
        <dbReference type="ARBA" id="ARBA00023136"/>
    </source>
</evidence>
<evidence type="ECO:0000256" key="6">
    <source>
        <dbReference type="ARBA" id="ARBA00022729"/>
    </source>
</evidence>
<proteinExistence type="inferred from homology"/>
<dbReference type="Gene3D" id="1.10.150.510">
    <property type="entry name" value="Receptor activity modifying family"/>
    <property type="match status" value="1"/>
</dbReference>
<feature type="transmembrane region" description="Helical" evidence="13">
    <location>
        <begin position="130"/>
        <end position="153"/>
    </location>
</feature>
<dbReference type="GeneID" id="108718989"/>
<dbReference type="GO" id="GO:0006816">
    <property type="term" value="P:calcium ion transport"/>
    <property type="evidence" value="ECO:0000318"/>
    <property type="project" value="GO_Central"/>
</dbReference>
<accession>A0A8J1L0I5</accession>
<dbReference type="InterPro" id="IPR038126">
    <property type="entry name" value="RAMP_sf"/>
</dbReference>
<evidence type="ECO:0000256" key="1">
    <source>
        <dbReference type="ARBA" id="ARBA00004251"/>
    </source>
</evidence>
<keyword evidence="3" id="KW-0813">Transport</keyword>
<keyword evidence="10 15" id="KW-0675">Receptor</keyword>
<evidence type="ECO:0000256" key="5">
    <source>
        <dbReference type="ARBA" id="ARBA00022692"/>
    </source>
</evidence>
<organism evidence="14 15">
    <name type="scientific">Xenopus laevis</name>
    <name type="common">African clawed frog</name>
    <dbReference type="NCBI Taxonomy" id="8355"/>
    <lineage>
        <taxon>Eukaryota</taxon>
        <taxon>Metazoa</taxon>
        <taxon>Chordata</taxon>
        <taxon>Craniata</taxon>
        <taxon>Vertebrata</taxon>
        <taxon>Euteleostomi</taxon>
        <taxon>Amphibia</taxon>
        <taxon>Batrachia</taxon>
        <taxon>Anura</taxon>
        <taxon>Pipoidea</taxon>
        <taxon>Pipidae</taxon>
        <taxon>Xenopodinae</taxon>
        <taxon>Xenopus</taxon>
        <taxon>Xenopus</taxon>
    </lineage>
</organism>
<dbReference type="GO" id="GO:0009986">
    <property type="term" value="C:cell surface"/>
    <property type="evidence" value="ECO:0000318"/>
    <property type="project" value="GO_Central"/>
</dbReference>
<keyword evidence="8 13" id="KW-0472">Membrane</keyword>
<evidence type="ECO:0000256" key="9">
    <source>
        <dbReference type="ARBA" id="ARBA00023157"/>
    </source>
</evidence>
<dbReference type="GO" id="GO:0043235">
    <property type="term" value="C:receptor complex"/>
    <property type="evidence" value="ECO:0000318"/>
    <property type="project" value="GO_Central"/>
</dbReference>
<dbReference type="RefSeq" id="XP_041422044.1">
    <property type="nucleotide sequence ID" value="XM_041566110.1"/>
</dbReference>
<dbReference type="CTD" id="108718989"/>
<dbReference type="GO" id="GO:0031623">
    <property type="term" value="P:receptor internalization"/>
    <property type="evidence" value="ECO:0000318"/>
    <property type="project" value="GO_Central"/>
</dbReference>
<dbReference type="GO" id="GO:0007186">
    <property type="term" value="P:G protein-coupled receptor signaling pathway"/>
    <property type="evidence" value="ECO:0000318"/>
    <property type="project" value="GO_Central"/>
</dbReference>
<dbReference type="GO" id="GO:0072659">
    <property type="term" value="P:protein localization to plasma membrane"/>
    <property type="evidence" value="ECO:0000318"/>
    <property type="project" value="GO_Central"/>
</dbReference>
<comment type="similarity">
    <text evidence="2">Belongs to the RAMP family.</text>
</comment>
<dbReference type="PANTHER" id="PTHR14076:SF2">
    <property type="entry name" value="RECEPTOR ACTIVITY-MODIFYING PROTEIN 3"/>
    <property type="match status" value="1"/>
</dbReference>
<evidence type="ECO:0000256" key="13">
    <source>
        <dbReference type="SAM" id="Phobius"/>
    </source>
</evidence>
<gene>
    <name evidence="15" type="primary">ramp3.L</name>
</gene>
<dbReference type="GO" id="GO:0015031">
    <property type="term" value="P:protein transport"/>
    <property type="evidence" value="ECO:0000318"/>
    <property type="project" value="GO_Central"/>
</dbReference>
<keyword evidence="14" id="KW-1185">Reference proteome</keyword>
<protein>
    <recommendedName>
        <fullName evidence="12">Receptor activity-modifying protein 3</fullName>
    </recommendedName>
</protein>
<evidence type="ECO:0000256" key="7">
    <source>
        <dbReference type="ARBA" id="ARBA00022989"/>
    </source>
</evidence>
<dbReference type="Pfam" id="PF04901">
    <property type="entry name" value="RAMP"/>
    <property type="match status" value="1"/>
</dbReference>
<evidence type="ECO:0000256" key="4">
    <source>
        <dbReference type="ARBA" id="ARBA00022475"/>
    </source>
</evidence>
<keyword evidence="9" id="KW-1015">Disulfide bond</keyword>
<dbReference type="GO" id="GO:0015026">
    <property type="term" value="F:coreceptor activity"/>
    <property type="evidence" value="ECO:0000318"/>
    <property type="project" value="GO_Central"/>
</dbReference>
<dbReference type="AlphaFoldDB" id="A0A8J1L0I5"/>
<sequence length="161" mass="18377">MNTEKQGQTRSNTLGAVISYLSPMGWSYFITGVQQPQRQKCNETVMLQNFPVCRKGFEENMQKVDPNQWCNLTEFIMYYESFSKCTEGKALGNGCFWPNSLAEEFITGIHKHFFSNCTSDKVTWEDPPDAILTSLILIPVCLMAAMIFLVVWFSKRGDVFG</sequence>
<comment type="subcellular location">
    <subcellularLocation>
        <location evidence="1">Cell membrane</location>
        <topology evidence="1">Single-pass type I membrane protein</topology>
    </subcellularLocation>
</comment>
<keyword evidence="5 13" id="KW-0812">Transmembrane</keyword>
<keyword evidence="6" id="KW-0732">Signal</keyword>
<dbReference type="GO" id="GO:0032870">
    <property type="term" value="P:cellular response to hormone stimulus"/>
    <property type="evidence" value="ECO:0000318"/>
    <property type="project" value="GO_Central"/>
</dbReference>
<evidence type="ECO:0000256" key="11">
    <source>
        <dbReference type="ARBA" id="ARBA00023180"/>
    </source>
</evidence>
<evidence type="ECO:0000313" key="14">
    <source>
        <dbReference type="Proteomes" id="UP000186698"/>
    </source>
</evidence>
<keyword evidence="11" id="KW-0325">Glycoprotein</keyword>
<keyword evidence="7 13" id="KW-1133">Transmembrane helix</keyword>
<keyword evidence="4" id="KW-1003">Cell membrane</keyword>
<feature type="transmembrane region" description="Helical" evidence="13">
    <location>
        <begin position="12"/>
        <end position="30"/>
    </location>
</feature>
<dbReference type="PANTHER" id="PTHR14076">
    <property type="entry name" value="RECEPTOR ACTIVITY MODIFYING PROTEIN RAMP"/>
    <property type="match status" value="1"/>
</dbReference>
<evidence type="ECO:0000256" key="12">
    <source>
        <dbReference type="ARBA" id="ARBA00041072"/>
    </source>
</evidence>
<dbReference type="GO" id="GO:0005886">
    <property type="term" value="C:plasma membrane"/>
    <property type="evidence" value="ECO:0007669"/>
    <property type="project" value="UniProtKB-SubCell"/>
</dbReference>
<dbReference type="InterPro" id="IPR006985">
    <property type="entry name" value="RAMP"/>
</dbReference>
<reference evidence="15" key="1">
    <citation type="submission" date="2025-08" db="UniProtKB">
        <authorList>
            <consortium name="RefSeq"/>
        </authorList>
    </citation>
    <scope>IDENTIFICATION</scope>
    <source>
        <strain evidence="15">J_2021</strain>
        <tissue evidence="15">Erythrocytes</tissue>
    </source>
</reference>
<dbReference type="GO" id="GO:0008277">
    <property type="term" value="P:regulation of G protein-coupled receptor signaling pathway"/>
    <property type="evidence" value="ECO:0007669"/>
    <property type="project" value="InterPro"/>
</dbReference>
<name>A0A8J1L0I5_XENLA</name>
<evidence type="ECO:0000256" key="10">
    <source>
        <dbReference type="ARBA" id="ARBA00023170"/>
    </source>
</evidence>
<evidence type="ECO:0000313" key="15">
    <source>
        <dbReference type="RefSeq" id="XP_041422044.1"/>
    </source>
</evidence>
<evidence type="ECO:0000256" key="3">
    <source>
        <dbReference type="ARBA" id="ARBA00022448"/>
    </source>
</evidence>